<keyword evidence="13" id="KW-1185">Reference proteome</keyword>
<dbReference type="GO" id="GO:0003919">
    <property type="term" value="F:FMN adenylyltransferase activity"/>
    <property type="evidence" value="ECO:0007669"/>
    <property type="project" value="UniProtKB-EC"/>
</dbReference>
<organism evidence="12 13">
    <name type="scientific">Williamsoniiplasma somnilux</name>
    <dbReference type="NCBI Taxonomy" id="215578"/>
    <lineage>
        <taxon>Bacteria</taxon>
        <taxon>Bacillati</taxon>
        <taxon>Mycoplasmatota</taxon>
        <taxon>Mollicutes</taxon>
        <taxon>Entomoplasmatales</taxon>
        <taxon>Williamsoniiplasma</taxon>
    </lineage>
</organism>
<keyword evidence="5 12" id="KW-0808">Transferase</keyword>
<dbReference type="UniPathway" id="UPA00277">
    <property type="reaction ID" value="UER00407"/>
</dbReference>
<keyword evidence="8" id="KW-0274">FAD</keyword>
<dbReference type="AlphaFoldDB" id="A0A2K8NY00"/>
<dbReference type="GO" id="GO:0016301">
    <property type="term" value="F:kinase activity"/>
    <property type="evidence" value="ECO:0007669"/>
    <property type="project" value="UniProtKB-KW"/>
</dbReference>
<dbReference type="GO" id="GO:0009231">
    <property type="term" value="P:riboflavin biosynthetic process"/>
    <property type="evidence" value="ECO:0007669"/>
    <property type="project" value="InterPro"/>
</dbReference>
<evidence type="ECO:0000256" key="2">
    <source>
        <dbReference type="ARBA" id="ARBA00012393"/>
    </source>
</evidence>
<dbReference type="EC" id="2.7.7.2" evidence="2"/>
<dbReference type="SUPFAM" id="SSF52374">
    <property type="entry name" value="Nucleotidylyl transferase"/>
    <property type="match status" value="1"/>
</dbReference>
<evidence type="ECO:0000256" key="5">
    <source>
        <dbReference type="ARBA" id="ARBA00022679"/>
    </source>
</evidence>
<dbReference type="KEGG" id="esx:ESOMN_v1c03180"/>
<dbReference type="Pfam" id="PF06574">
    <property type="entry name" value="FAD_syn"/>
    <property type="match status" value="1"/>
</dbReference>
<dbReference type="GO" id="GO:0005524">
    <property type="term" value="F:ATP binding"/>
    <property type="evidence" value="ECO:0007669"/>
    <property type="project" value="UniProtKB-KW"/>
</dbReference>
<evidence type="ECO:0000313" key="13">
    <source>
        <dbReference type="Proteomes" id="UP000232230"/>
    </source>
</evidence>
<keyword evidence="9" id="KW-0067">ATP-binding</keyword>
<dbReference type="Proteomes" id="UP000232230">
    <property type="component" value="Chromosome"/>
</dbReference>
<evidence type="ECO:0000256" key="3">
    <source>
        <dbReference type="ARBA" id="ARBA00022630"/>
    </source>
</evidence>
<keyword evidence="12" id="KW-0418">Kinase</keyword>
<sequence length="279" mass="32042">MIYLLAVVVVWIFRKGFFMIVVKKNMNQIKNLIKSGDSVVTIGFFDGFHKYHNDILQTTQELAQSKNMTSIVISFSHKISSFLKKQNDALIASEAKQNYLETNFKLDYYIELEVDEQLIETSPKDFLKWLKEDLKTIALVEGEDFCFGAQGVGTIKDLELEFDPQNVIIKKRVKSHSSSKIRSYIAKGKVHKANKMLGIPFSLYVKKTNSQDQQFAINFPNSKVKDGYYNVFLNNEVPGKIFIANNQVSVLDLNKMNDLAVEKIFLKKYLGIKNKTKQK</sequence>
<protein>
    <recommendedName>
        <fullName evidence="2">FAD synthase</fullName>
        <ecNumber evidence="2">2.7.7.2</ecNumber>
    </recommendedName>
</protein>
<evidence type="ECO:0000313" key="12">
    <source>
        <dbReference type="EMBL" id="ATZ18700.1"/>
    </source>
</evidence>
<evidence type="ECO:0000256" key="4">
    <source>
        <dbReference type="ARBA" id="ARBA00022643"/>
    </source>
</evidence>
<comment type="pathway">
    <text evidence="1">Cofactor biosynthesis; FAD biosynthesis; FAD from FMN: step 1/1.</text>
</comment>
<evidence type="ECO:0000256" key="7">
    <source>
        <dbReference type="ARBA" id="ARBA00022741"/>
    </source>
</evidence>
<accession>A0A2K8NY00</accession>
<gene>
    <name evidence="12" type="primary">ribC</name>
    <name evidence="12" type="ORF">ESOMN_v1c03180</name>
</gene>
<keyword evidence="6 12" id="KW-0548">Nucleotidyltransferase</keyword>
<keyword evidence="4" id="KW-0288">FMN</keyword>
<evidence type="ECO:0000259" key="11">
    <source>
        <dbReference type="Pfam" id="PF06574"/>
    </source>
</evidence>
<evidence type="ECO:0000256" key="10">
    <source>
        <dbReference type="ARBA" id="ARBA00049494"/>
    </source>
</evidence>
<dbReference type="EMBL" id="CP024965">
    <property type="protein sequence ID" value="ATZ18700.1"/>
    <property type="molecule type" value="Genomic_DNA"/>
</dbReference>
<evidence type="ECO:0000256" key="8">
    <source>
        <dbReference type="ARBA" id="ARBA00022827"/>
    </source>
</evidence>
<feature type="domain" description="FAD synthetase" evidence="11">
    <location>
        <begin position="36"/>
        <end position="163"/>
    </location>
</feature>
<name>A0A2K8NY00_9MOLU</name>
<evidence type="ECO:0000256" key="1">
    <source>
        <dbReference type="ARBA" id="ARBA00004726"/>
    </source>
</evidence>
<keyword evidence="7" id="KW-0547">Nucleotide-binding</keyword>
<proteinExistence type="predicted"/>
<evidence type="ECO:0000256" key="9">
    <source>
        <dbReference type="ARBA" id="ARBA00022840"/>
    </source>
</evidence>
<comment type="catalytic activity">
    <reaction evidence="10">
        <text>FMN + ATP + H(+) = FAD + diphosphate</text>
        <dbReference type="Rhea" id="RHEA:17237"/>
        <dbReference type="ChEBI" id="CHEBI:15378"/>
        <dbReference type="ChEBI" id="CHEBI:30616"/>
        <dbReference type="ChEBI" id="CHEBI:33019"/>
        <dbReference type="ChEBI" id="CHEBI:57692"/>
        <dbReference type="ChEBI" id="CHEBI:58210"/>
        <dbReference type="EC" id="2.7.7.2"/>
    </reaction>
</comment>
<evidence type="ECO:0000256" key="6">
    <source>
        <dbReference type="ARBA" id="ARBA00022695"/>
    </source>
</evidence>
<keyword evidence="3" id="KW-0285">Flavoprotein</keyword>
<dbReference type="InterPro" id="IPR014729">
    <property type="entry name" value="Rossmann-like_a/b/a_fold"/>
</dbReference>
<dbReference type="Gene3D" id="3.40.50.620">
    <property type="entry name" value="HUPs"/>
    <property type="match status" value="1"/>
</dbReference>
<dbReference type="GO" id="GO:0006747">
    <property type="term" value="P:FAD biosynthetic process"/>
    <property type="evidence" value="ECO:0007669"/>
    <property type="project" value="UniProtKB-UniPathway"/>
</dbReference>
<dbReference type="InterPro" id="IPR015864">
    <property type="entry name" value="FAD_synthase"/>
</dbReference>
<reference evidence="12 13" key="1">
    <citation type="submission" date="2017-11" db="EMBL/GenBank/DDBJ databases">
        <title>Genome sequence of Entomoplasma somnilux PYAN-1 (ATCC 49194).</title>
        <authorList>
            <person name="Lo W.-S."/>
            <person name="Gasparich G.E."/>
            <person name="Kuo C.-H."/>
        </authorList>
    </citation>
    <scope>NUCLEOTIDE SEQUENCE [LARGE SCALE GENOMIC DNA]</scope>
    <source>
        <strain evidence="12 13">PYAN-1</strain>
    </source>
</reference>